<evidence type="ECO:0000313" key="1">
    <source>
        <dbReference type="EMBL" id="KAA1083882.1"/>
    </source>
</evidence>
<evidence type="ECO:0000313" key="3">
    <source>
        <dbReference type="Proteomes" id="UP000324748"/>
    </source>
</evidence>
<protein>
    <submittedName>
        <fullName evidence="2">Uncharacterized protein</fullName>
    </submittedName>
</protein>
<comment type="caution">
    <text evidence="2">The sequence shown here is derived from an EMBL/GenBank/DDBJ whole genome shotgun (WGS) entry which is preliminary data.</text>
</comment>
<proteinExistence type="predicted"/>
<keyword evidence="3" id="KW-1185">Reference proteome</keyword>
<sequence length="130" mass="14465">MVNHHSVTCSSPGFFRPGPPTHSFASAKRDGRSRLCPHQLPISQAKLKLIHKRVFDTSSTRCELHELSNCLIGLFFVVNSVRKGDPERRRDVWQLNSPARQSLASSARQENGTPTAILIRKTPAMFGVST</sequence>
<name>A0A5B0R165_PUCGR</name>
<dbReference type="EMBL" id="VSWC01000118">
    <property type="protein sequence ID" value="KAA1083882.1"/>
    <property type="molecule type" value="Genomic_DNA"/>
</dbReference>
<dbReference type="EMBL" id="VSWC01000001">
    <property type="protein sequence ID" value="KAA1119301.1"/>
    <property type="molecule type" value="Genomic_DNA"/>
</dbReference>
<accession>A0A5B0R165</accession>
<dbReference type="AlphaFoldDB" id="A0A5B0R165"/>
<dbReference type="Proteomes" id="UP000324748">
    <property type="component" value="Unassembled WGS sequence"/>
</dbReference>
<evidence type="ECO:0000313" key="2">
    <source>
        <dbReference type="EMBL" id="KAA1119301.1"/>
    </source>
</evidence>
<organism evidence="2 3">
    <name type="scientific">Puccinia graminis f. sp. tritici</name>
    <dbReference type="NCBI Taxonomy" id="56615"/>
    <lineage>
        <taxon>Eukaryota</taxon>
        <taxon>Fungi</taxon>
        <taxon>Dikarya</taxon>
        <taxon>Basidiomycota</taxon>
        <taxon>Pucciniomycotina</taxon>
        <taxon>Pucciniomycetes</taxon>
        <taxon>Pucciniales</taxon>
        <taxon>Pucciniaceae</taxon>
        <taxon>Puccinia</taxon>
    </lineage>
</organism>
<gene>
    <name evidence="1" type="ORF">PGT21_010411</name>
    <name evidence="2" type="ORF">PGT21_021455</name>
</gene>
<reference evidence="2 3" key="1">
    <citation type="submission" date="2019-05" db="EMBL/GenBank/DDBJ databases">
        <title>Emergence of the Ug99 lineage of the wheat stem rust pathogen through somatic hybridization.</title>
        <authorList>
            <person name="Li F."/>
            <person name="Upadhyaya N.M."/>
            <person name="Sperschneider J."/>
            <person name="Matny O."/>
            <person name="Nguyen-Phuc H."/>
            <person name="Mago R."/>
            <person name="Raley C."/>
            <person name="Miller M.E."/>
            <person name="Silverstein K.A.T."/>
            <person name="Henningsen E."/>
            <person name="Hirsch C.D."/>
            <person name="Visser B."/>
            <person name="Pretorius Z.A."/>
            <person name="Steffenson B.J."/>
            <person name="Schwessinger B."/>
            <person name="Dodds P.N."/>
            <person name="Figueroa M."/>
        </authorList>
    </citation>
    <scope>NUCLEOTIDE SEQUENCE [LARGE SCALE GENOMIC DNA]</scope>
    <source>
        <strain evidence="2">21-0</strain>
    </source>
</reference>